<dbReference type="Gene3D" id="3.40.50.2300">
    <property type="match status" value="1"/>
</dbReference>
<feature type="transmembrane region" description="Helical" evidence="6">
    <location>
        <begin position="377"/>
        <end position="397"/>
    </location>
</feature>
<comment type="catalytic activity">
    <reaction evidence="1">
        <text>ATP + protein L-histidine = ADP + protein N-phospho-L-histidine.</text>
        <dbReference type="EC" id="2.7.13.3"/>
    </reaction>
</comment>
<feature type="domain" description="Histidine kinase" evidence="8">
    <location>
        <begin position="424"/>
        <end position="645"/>
    </location>
</feature>
<dbReference type="SUPFAM" id="SSF49785">
    <property type="entry name" value="Galactose-binding domain-like"/>
    <property type="match status" value="1"/>
</dbReference>
<dbReference type="KEGG" id="mrub:DEO27_010705"/>
<dbReference type="PRINTS" id="PR00344">
    <property type="entry name" value="BCTRLSENSOR"/>
</dbReference>
<feature type="transmembrane region" description="Helical" evidence="6">
    <location>
        <begin position="350"/>
        <end position="371"/>
    </location>
</feature>
<dbReference type="GO" id="GO:0000155">
    <property type="term" value="F:phosphorelay sensor kinase activity"/>
    <property type="evidence" value="ECO:0007669"/>
    <property type="project" value="InterPro"/>
</dbReference>
<feature type="chain" id="PRO_5022764711" description="histidine kinase" evidence="7">
    <location>
        <begin position="24"/>
        <end position="790"/>
    </location>
</feature>
<feature type="transmembrane region" description="Helical" evidence="6">
    <location>
        <begin position="322"/>
        <end position="338"/>
    </location>
</feature>
<dbReference type="InterPro" id="IPR011623">
    <property type="entry name" value="7TMR_DISM_rcpt_extracell_dom1"/>
</dbReference>
<accession>A0A5C1HXE4</accession>
<dbReference type="CDD" id="cd16922">
    <property type="entry name" value="HATPase_EvgS-ArcB-TorS-like"/>
    <property type="match status" value="1"/>
</dbReference>
<dbReference type="InterPro" id="IPR011006">
    <property type="entry name" value="CheY-like_superfamily"/>
</dbReference>
<dbReference type="InterPro" id="IPR003594">
    <property type="entry name" value="HATPase_dom"/>
</dbReference>
<dbReference type="SUPFAM" id="SSF47384">
    <property type="entry name" value="Homodimeric domain of signal transducing histidine kinase"/>
    <property type="match status" value="1"/>
</dbReference>
<feature type="transmembrane region" description="Helical" evidence="6">
    <location>
        <begin position="296"/>
        <end position="316"/>
    </location>
</feature>
<dbReference type="InterPro" id="IPR005467">
    <property type="entry name" value="His_kinase_dom"/>
</dbReference>
<dbReference type="PROSITE" id="PS50109">
    <property type="entry name" value="HIS_KIN"/>
    <property type="match status" value="1"/>
</dbReference>
<dbReference type="RefSeq" id="WP_112566616.1">
    <property type="nucleotide sequence ID" value="NZ_CP043450.1"/>
</dbReference>
<evidence type="ECO:0000256" key="1">
    <source>
        <dbReference type="ARBA" id="ARBA00000085"/>
    </source>
</evidence>
<dbReference type="SUPFAM" id="SSF52172">
    <property type="entry name" value="CheY-like"/>
    <property type="match status" value="1"/>
</dbReference>
<dbReference type="SMART" id="SM00448">
    <property type="entry name" value="REC"/>
    <property type="match status" value="1"/>
</dbReference>
<dbReference type="Pfam" id="PF07695">
    <property type="entry name" value="7TMR-DISM_7TM"/>
    <property type="match status" value="1"/>
</dbReference>
<dbReference type="InterPro" id="IPR036890">
    <property type="entry name" value="HATPase_C_sf"/>
</dbReference>
<feature type="transmembrane region" description="Helical" evidence="6">
    <location>
        <begin position="228"/>
        <end position="244"/>
    </location>
</feature>
<dbReference type="EC" id="2.7.13.3" evidence="2"/>
<protein>
    <recommendedName>
        <fullName evidence="2">histidine kinase</fullName>
        <ecNumber evidence="2">2.7.13.3</ecNumber>
    </recommendedName>
</protein>
<evidence type="ECO:0000256" key="7">
    <source>
        <dbReference type="SAM" id="SignalP"/>
    </source>
</evidence>
<evidence type="ECO:0000256" key="2">
    <source>
        <dbReference type="ARBA" id="ARBA00012438"/>
    </source>
</evidence>
<dbReference type="SMART" id="SM00388">
    <property type="entry name" value="HisKA"/>
    <property type="match status" value="1"/>
</dbReference>
<dbReference type="FunFam" id="3.30.565.10:FF:000010">
    <property type="entry name" value="Sensor histidine kinase RcsC"/>
    <property type="match status" value="1"/>
</dbReference>
<gene>
    <name evidence="10" type="ORF">DEO27_010705</name>
</gene>
<dbReference type="InterPro" id="IPR001789">
    <property type="entry name" value="Sig_transdc_resp-reg_receiver"/>
</dbReference>
<keyword evidence="6" id="KW-0812">Transmembrane</keyword>
<evidence type="ECO:0000256" key="6">
    <source>
        <dbReference type="SAM" id="Phobius"/>
    </source>
</evidence>
<dbReference type="PANTHER" id="PTHR45339:SF1">
    <property type="entry name" value="HYBRID SIGNAL TRANSDUCTION HISTIDINE KINASE J"/>
    <property type="match status" value="1"/>
</dbReference>
<dbReference type="SUPFAM" id="SSF55874">
    <property type="entry name" value="ATPase domain of HSP90 chaperone/DNA topoisomerase II/histidine kinase"/>
    <property type="match status" value="1"/>
</dbReference>
<dbReference type="Gene3D" id="1.10.287.130">
    <property type="match status" value="1"/>
</dbReference>
<evidence type="ECO:0000259" key="8">
    <source>
        <dbReference type="PROSITE" id="PS50109"/>
    </source>
</evidence>
<feature type="domain" description="Response regulatory" evidence="9">
    <location>
        <begin position="670"/>
        <end position="784"/>
    </location>
</feature>
<dbReference type="CDD" id="cd00082">
    <property type="entry name" value="HisKA"/>
    <property type="match status" value="1"/>
</dbReference>
<evidence type="ECO:0000256" key="4">
    <source>
        <dbReference type="ARBA" id="ARBA00023012"/>
    </source>
</evidence>
<keyword evidence="4" id="KW-0902">Two-component regulatory system</keyword>
<evidence type="ECO:0000256" key="3">
    <source>
        <dbReference type="ARBA" id="ARBA00022553"/>
    </source>
</evidence>
<dbReference type="Pfam" id="PF02518">
    <property type="entry name" value="HATPase_c"/>
    <property type="match status" value="1"/>
</dbReference>
<feature type="signal peptide" evidence="7">
    <location>
        <begin position="1"/>
        <end position="23"/>
    </location>
</feature>
<dbReference type="Proteomes" id="UP000251402">
    <property type="component" value="Chromosome"/>
</dbReference>
<keyword evidence="7" id="KW-0732">Signal</keyword>
<reference evidence="10" key="1">
    <citation type="submission" date="2019-08" db="EMBL/GenBank/DDBJ databases">
        <title>Comparative genome analysis confer to the adaptation heavy metal polluted environment.</title>
        <authorList>
            <person name="Li Y."/>
        </authorList>
    </citation>
    <scope>NUCLEOTIDE SEQUENCE [LARGE SCALE GENOMIC DNA]</scope>
    <source>
        <strain evidence="10">P1</strain>
    </source>
</reference>
<proteinExistence type="predicted"/>
<dbReference type="Pfam" id="PF00512">
    <property type="entry name" value="HisKA"/>
    <property type="match status" value="1"/>
</dbReference>
<evidence type="ECO:0000259" key="9">
    <source>
        <dbReference type="PROSITE" id="PS50110"/>
    </source>
</evidence>
<dbReference type="PROSITE" id="PS50110">
    <property type="entry name" value="RESPONSE_REGULATORY"/>
    <property type="match status" value="1"/>
</dbReference>
<dbReference type="InterPro" id="IPR036097">
    <property type="entry name" value="HisK_dim/P_sf"/>
</dbReference>
<keyword evidence="6" id="KW-0472">Membrane</keyword>
<feature type="modified residue" description="4-aspartylphosphate" evidence="5">
    <location>
        <position position="719"/>
    </location>
</feature>
<keyword evidence="3 5" id="KW-0597">Phosphoprotein</keyword>
<keyword evidence="6" id="KW-1133">Transmembrane helix</keyword>
<dbReference type="InterPro" id="IPR004358">
    <property type="entry name" value="Sig_transdc_His_kin-like_C"/>
</dbReference>
<dbReference type="SMART" id="SM00387">
    <property type="entry name" value="HATPase_c"/>
    <property type="match status" value="1"/>
</dbReference>
<name>A0A5C1HXE4_9SPHI</name>
<evidence type="ECO:0000313" key="11">
    <source>
        <dbReference type="Proteomes" id="UP000251402"/>
    </source>
</evidence>
<dbReference type="PANTHER" id="PTHR45339">
    <property type="entry name" value="HYBRID SIGNAL TRANSDUCTION HISTIDINE KINASE J"/>
    <property type="match status" value="1"/>
</dbReference>
<sequence>MRVFKVIYLVLILLTVTCIKVTAQTNYVAAVHGVLDLRNKPINDKIELTGNWLFYWNQLVNPNDDTVGIKDRLLVEFPFKWNGYTWRGKKLPAFGYGTYLLKILLPAKHPELKLGMPDVYSAYRLYVNGKLASSNGNVTTTAKGFEAHWEYHAINLPNADTINITLQISNFIHSKGGIGKPIFIGPADKIDLARHQAEGIDLMLTGCLLMGGLFFLGLYLLGSRDKAILLFALFSMVYSYRIIGTDNYVLHTLLPDINWYITARMEYISLFLGIGLFGLYTLYLYPIDVNNRIVNIINGVSFSFALITLFSPALIFTQLVNPFLMVMLFCLIYIPYVYSRAWRNNRPGSVYALMSAFALMSVFGISLFHYWALIPPLQLVSFLGYLAFFFLQSLVLAHRVSFVLKKARVEAEQGLKAKSEFLSTMSHEIRTPLNSVIGMSHLLLKNEPRKDQIEHLDVMLFSANNLLAIVNDVLDYNKIEAGKITFEHIEMDLAAITRNVVGGLQTAAHDKDITLRLDFDKKLQHKLLGDPTRLSQVITNLVHNAIKFTPSGEVVLGVEVKEQTETTATLMIFVKDTGIGIPRGKQKLIFERFTQADSSISRSFGGTGLGLAISKKILELQNSSLQLISEEGVGSIFYFIQTFDKAAKQQEQIDVKAKPDETDKLLNGISILLVDDNPMNVMVAQTYLKRWGAVTDVATNGLEALDKLDVSKHRLILMDLQMPVMDGYESTKKIRANGVNIPIIALTANLPKDVEEEAFKIGFNDIVMKPFLPDELHSKVLHYVFKQEHV</sequence>
<dbReference type="InterPro" id="IPR008979">
    <property type="entry name" value="Galactose-bd-like_sf"/>
</dbReference>
<dbReference type="InterPro" id="IPR003661">
    <property type="entry name" value="HisK_dim/P_dom"/>
</dbReference>
<evidence type="ECO:0000256" key="5">
    <source>
        <dbReference type="PROSITE-ProRule" id="PRU00169"/>
    </source>
</evidence>
<dbReference type="AlphaFoldDB" id="A0A5C1HXE4"/>
<feature type="transmembrane region" description="Helical" evidence="6">
    <location>
        <begin position="264"/>
        <end position="284"/>
    </location>
</feature>
<dbReference type="Gene3D" id="3.30.565.10">
    <property type="entry name" value="Histidine kinase-like ATPase, C-terminal domain"/>
    <property type="match status" value="1"/>
</dbReference>
<dbReference type="OrthoDB" id="9811889at2"/>
<organism evidence="10 11">
    <name type="scientific">Mucilaginibacter rubeus</name>
    <dbReference type="NCBI Taxonomy" id="2027860"/>
    <lineage>
        <taxon>Bacteria</taxon>
        <taxon>Pseudomonadati</taxon>
        <taxon>Bacteroidota</taxon>
        <taxon>Sphingobacteriia</taxon>
        <taxon>Sphingobacteriales</taxon>
        <taxon>Sphingobacteriaceae</taxon>
        <taxon>Mucilaginibacter</taxon>
    </lineage>
</organism>
<dbReference type="CDD" id="cd17546">
    <property type="entry name" value="REC_hyHK_CKI1_RcsC-like"/>
    <property type="match status" value="1"/>
</dbReference>
<feature type="transmembrane region" description="Helical" evidence="6">
    <location>
        <begin position="202"/>
        <end position="221"/>
    </location>
</feature>
<evidence type="ECO:0000313" key="10">
    <source>
        <dbReference type="EMBL" id="QEM10474.1"/>
    </source>
</evidence>
<keyword evidence="11" id="KW-1185">Reference proteome</keyword>
<dbReference type="EMBL" id="CP043450">
    <property type="protein sequence ID" value="QEM10474.1"/>
    <property type="molecule type" value="Genomic_DNA"/>
</dbReference>
<dbReference type="Pfam" id="PF00072">
    <property type="entry name" value="Response_reg"/>
    <property type="match status" value="1"/>
</dbReference>